<feature type="domain" description="Major facilitator superfamily (MFS) profile" evidence="9">
    <location>
        <begin position="1"/>
        <end position="382"/>
    </location>
</feature>
<feature type="transmembrane region" description="Helical" evidence="8">
    <location>
        <begin position="354"/>
        <end position="377"/>
    </location>
</feature>
<evidence type="ECO:0000256" key="4">
    <source>
        <dbReference type="ARBA" id="ARBA00022519"/>
    </source>
</evidence>
<keyword evidence="2" id="KW-0813">Transport</keyword>
<evidence type="ECO:0000256" key="3">
    <source>
        <dbReference type="ARBA" id="ARBA00022475"/>
    </source>
</evidence>
<evidence type="ECO:0000313" key="10">
    <source>
        <dbReference type="EMBL" id="GLC30900.1"/>
    </source>
</evidence>
<evidence type="ECO:0000256" key="2">
    <source>
        <dbReference type="ARBA" id="ARBA00022448"/>
    </source>
</evidence>
<evidence type="ECO:0000256" key="7">
    <source>
        <dbReference type="ARBA" id="ARBA00023136"/>
    </source>
</evidence>
<evidence type="ECO:0000259" key="9">
    <source>
        <dbReference type="PROSITE" id="PS50850"/>
    </source>
</evidence>
<keyword evidence="11" id="KW-1185">Reference proteome</keyword>
<feature type="transmembrane region" description="Helical" evidence="8">
    <location>
        <begin position="328"/>
        <end position="348"/>
    </location>
</feature>
<keyword evidence="4" id="KW-0997">Cell inner membrane</keyword>
<proteinExistence type="predicted"/>
<name>A0ABQ5N6L8_9CLOT</name>
<feature type="transmembrane region" description="Helical" evidence="8">
    <location>
        <begin position="237"/>
        <end position="259"/>
    </location>
</feature>
<dbReference type="Pfam" id="PF12832">
    <property type="entry name" value="MFS_1_like"/>
    <property type="match status" value="1"/>
</dbReference>
<dbReference type="InterPro" id="IPR020846">
    <property type="entry name" value="MFS_dom"/>
</dbReference>
<evidence type="ECO:0000313" key="11">
    <source>
        <dbReference type="Proteomes" id="UP001208567"/>
    </source>
</evidence>
<evidence type="ECO:0000256" key="5">
    <source>
        <dbReference type="ARBA" id="ARBA00022692"/>
    </source>
</evidence>
<dbReference type="PANTHER" id="PTHR23522:SF10">
    <property type="entry name" value="3-PHENYLPROPIONIC ACID TRANSPORTER-RELATED"/>
    <property type="match status" value="1"/>
</dbReference>
<protein>
    <submittedName>
        <fullName evidence="10">MFS transporter</fullName>
    </submittedName>
</protein>
<feature type="transmembrane region" description="Helical" evidence="8">
    <location>
        <begin position="156"/>
        <end position="174"/>
    </location>
</feature>
<evidence type="ECO:0000256" key="1">
    <source>
        <dbReference type="ARBA" id="ARBA00004429"/>
    </source>
</evidence>
<dbReference type="Proteomes" id="UP001208567">
    <property type="component" value="Unassembled WGS sequence"/>
</dbReference>
<feature type="transmembrane region" description="Helical" evidence="8">
    <location>
        <begin position="266"/>
        <end position="282"/>
    </location>
</feature>
<feature type="transmembrane region" description="Helical" evidence="8">
    <location>
        <begin position="42"/>
        <end position="62"/>
    </location>
</feature>
<dbReference type="InterPro" id="IPR036259">
    <property type="entry name" value="MFS_trans_sf"/>
</dbReference>
<accession>A0ABQ5N6L8</accession>
<feature type="transmembrane region" description="Helical" evidence="8">
    <location>
        <begin position="288"/>
        <end position="308"/>
    </location>
</feature>
<feature type="transmembrane region" description="Helical" evidence="8">
    <location>
        <begin position="94"/>
        <end position="112"/>
    </location>
</feature>
<feature type="transmembrane region" description="Helical" evidence="8">
    <location>
        <begin position="71"/>
        <end position="88"/>
    </location>
</feature>
<comment type="caution">
    <text evidence="10">The sequence shown here is derived from an EMBL/GenBank/DDBJ whole genome shotgun (WGS) entry which is preliminary data.</text>
</comment>
<dbReference type="InterPro" id="IPR024989">
    <property type="entry name" value="MFS_assoc_dom"/>
</dbReference>
<reference evidence="10 11" key="1">
    <citation type="journal article" date="2024" name="Int. J. Syst. Evol. Microbiol.">
        <title>Clostridium omnivorum sp. nov., isolated from anoxic soil under the treatment of reductive soil disinfestation.</title>
        <authorList>
            <person name="Ueki A."/>
            <person name="Tonouchi A."/>
            <person name="Kaku N."/>
            <person name="Honma S."/>
            <person name="Ueki K."/>
        </authorList>
    </citation>
    <scope>NUCLEOTIDE SEQUENCE [LARGE SCALE GENOMIC DNA]</scope>
    <source>
        <strain evidence="10 11">E14</strain>
    </source>
</reference>
<keyword evidence="3" id="KW-1003">Cell membrane</keyword>
<evidence type="ECO:0000256" key="8">
    <source>
        <dbReference type="SAM" id="Phobius"/>
    </source>
</evidence>
<dbReference type="RefSeq" id="WP_264850177.1">
    <property type="nucleotide sequence ID" value="NZ_BRXR01000001.1"/>
</dbReference>
<feature type="transmembrane region" description="Helical" evidence="8">
    <location>
        <begin position="203"/>
        <end position="225"/>
    </location>
</feature>
<dbReference type="EMBL" id="BRXR01000001">
    <property type="protein sequence ID" value="GLC30900.1"/>
    <property type="molecule type" value="Genomic_DNA"/>
</dbReference>
<sequence>MKNKIRQFNCLFGFLGITTCIYSTFIMPYLKMKGFSITELGILSSINISMSILGQFVFGYLCDAMKTIKKIFIFNLCLLFLVAVTMMINTKAALVIAFVAAFGLFQGPLSVLSDSWVLSNEKYVREGFGSIRAWSSIGWAVCSVLMGTIIEKFGWGAFFIGYLMMLLLTSAITIKIDDIHREKKHNDKSKKVNPLILFKDYRYVFIVLIMLLLTTTHQTMAFLYVKITNLGGTSKHIGISAFVMAACELPVFFGAKYIIKRFKLTNLLMFSSIIYVIRMLLLENSSSYIQVILLGSLQMLTFAVYVLAYKYFITEIAPNNLQVTAQSVAGSICAIGSIVFSSAAGYLIDSRGINTLFQVGAVTSVTATILIIIYKVFIERTQLRME</sequence>
<keyword evidence="7 8" id="KW-0472">Membrane</keyword>
<dbReference type="PANTHER" id="PTHR23522">
    <property type="entry name" value="BLL5896 PROTEIN"/>
    <property type="match status" value="1"/>
</dbReference>
<feature type="transmembrane region" description="Helical" evidence="8">
    <location>
        <begin position="133"/>
        <end position="150"/>
    </location>
</feature>
<keyword evidence="5 8" id="KW-0812">Transmembrane</keyword>
<dbReference type="PROSITE" id="PS50850">
    <property type="entry name" value="MFS"/>
    <property type="match status" value="1"/>
</dbReference>
<dbReference type="Gene3D" id="1.20.1250.20">
    <property type="entry name" value="MFS general substrate transporter like domains"/>
    <property type="match status" value="2"/>
</dbReference>
<comment type="subcellular location">
    <subcellularLocation>
        <location evidence="1">Cell inner membrane</location>
        <topology evidence="1">Multi-pass membrane protein</topology>
    </subcellularLocation>
</comment>
<gene>
    <name evidence="10" type="ORF">bsdE14_23100</name>
</gene>
<feature type="transmembrane region" description="Helical" evidence="8">
    <location>
        <begin position="12"/>
        <end position="30"/>
    </location>
</feature>
<keyword evidence="6 8" id="KW-1133">Transmembrane helix</keyword>
<evidence type="ECO:0000256" key="6">
    <source>
        <dbReference type="ARBA" id="ARBA00022989"/>
    </source>
</evidence>
<dbReference type="SUPFAM" id="SSF103473">
    <property type="entry name" value="MFS general substrate transporter"/>
    <property type="match status" value="1"/>
</dbReference>
<organism evidence="10 11">
    <name type="scientific">Clostridium omnivorum</name>
    <dbReference type="NCBI Taxonomy" id="1604902"/>
    <lineage>
        <taxon>Bacteria</taxon>
        <taxon>Bacillati</taxon>
        <taxon>Bacillota</taxon>
        <taxon>Clostridia</taxon>
        <taxon>Eubacteriales</taxon>
        <taxon>Clostridiaceae</taxon>
        <taxon>Clostridium</taxon>
    </lineage>
</organism>